<dbReference type="InterPro" id="IPR029062">
    <property type="entry name" value="Class_I_gatase-like"/>
</dbReference>
<feature type="domain" description="Glutamine amidotransferase" evidence="1">
    <location>
        <begin position="88"/>
        <end position="204"/>
    </location>
</feature>
<name>A0ABT6F232_9SYNE</name>
<comment type="caution">
    <text evidence="2">The sequence shown here is derived from an EMBL/GenBank/DDBJ whole genome shotgun (WGS) entry which is preliminary data.</text>
</comment>
<dbReference type="PROSITE" id="PS51273">
    <property type="entry name" value="GATASE_TYPE_1"/>
    <property type="match status" value="1"/>
</dbReference>
<proteinExistence type="predicted"/>
<evidence type="ECO:0000259" key="1">
    <source>
        <dbReference type="Pfam" id="PF00117"/>
    </source>
</evidence>
<dbReference type="InterPro" id="IPR017926">
    <property type="entry name" value="GATASE"/>
</dbReference>
<dbReference type="SUPFAM" id="SSF52317">
    <property type="entry name" value="Class I glutamine amidotransferase-like"/>
    <property type="match status" value="1"/>
</dbReference>
<keyword evidence="2" id="KW-0315">Glutamine amidotransferase</keyword>
<reference evidence="2" key="1">
    <citation type="journal article" date="2022" name="Genome Biol. Evol.">
        <title>A New Gene Family Diagnostic for Intracellular Biomineralization of Amorphous Ca Carbonates by Cyanobacteria.</title>
        <authorList>
            <person name="Benzerara K."/>
            <person name="Duprat E."/>
            <person name="Bitard-Feildel T."/>
            <person name="Caumes G."/>
            <person name="Cassier-Chauvat C."/>
            <person name="Chauvat F."/>
            <person name="Dezi M."/>
            <person name="Diop S.I."/>
            <person name="Gaschignard G."/>
            <person name="Gorgen S."/>
            <person name="Gugger M."/>
            <person name="Lopez-Garcia P."/>
            <person name="Millet M."/>
            <person name="Skouri-Panet F."/>
            <person name="Moreira D."/>
            <person name="Callebaut I."/>
        </authorList>
    </citation>
    <scope>NUCLEOTIDE SEQUENCE</scope>
    <source>
        <strain evidence="2">G9</strain>
    </source>
</reference>
<organism evidence="2 3">
    <name type="scientific">Candidatus Synechococcus calcipolaris G9</name>
    <dbReference type="NCBI Taxonomy" id="1497997"/>
    <lineage>
        <taxon>Bacteria</taxon>
        <taxon>Bacillati</taxon>
        <taxon>Cyanobacteriota</taxon>
        <taxon>Cyanophyceae</taxon>
        <taxon>Synechococcales</taxon>
        <taxon>Synechococcaceae</taxon>
        <taxon>Synechococcus</taxon>
    </lineage>
</organism>
<dbReference type="InterPro" id="IPR044992">
    <property type="entry name" value="ChyE-like"/>
</dbReference>
<dbReference type="Proteomes" id="UP001154265">
    <property type="component" value="Unassembled WGS sequence"/>
</dbReference>
<dbReference type="Gene3D" id="3.40.50.880">
    <property type="match status" value="1"/>
</dbReference>
<dbReference type="PANTHER" id="PTHR42695:SF5">
    <property type="entry name" value="GLUTAMINE AMIDOTRANSFERASE YLR126C-RELATED"/>
    <property type="match status" value="1"/>
</dbReference>
<dbReference type="RefSeq" id="WP_277867757.1">
    <property type="nucleotide sequence ID" value="NZ_JAKKUT010000005.1"/>
</dbReference>
<reference evidence="2" key="2">
    <citation type="submission" date="2022-01" db="EMBL/GenBank/DDBJ databases">
        <authorList>
            <person name="Zivanovic Y."/>
            <person name="Moreira D."/>
            <person name="Lopez-Garcia P."/>
        </authorList>
    </citation>
    <scope>NUCLEOTIDE SEQUENCE</scope>
    <source>
        <strain evidence="2">G9</strain>
    </source>
</reference>
<accession>A0ABT6F232</accession>
<dbReference type="Pfam" id="PF00117">
    <property type="entry name" value="GATase"/>
    <property type="match status" value="1"/>
</dbReference>
<dbReference type="PANTHER" id="PTHR42695">
    <property type="entry name" value="GLUTAMINE AMIDOTRANSFERASE YLR126C-RELATED"/>
    <property type="match status" value="1"/>
</dbReference>
<gene>
    <name evidence="2" type="ORF">L3556_12950</name>
</gene>
<keyword evidence="3" id="KW-1185">Reference proteome</keyword>
<protein>
    <submittedName>
        <fullName evidence="2">Type 1 glutamine amidotransferase</fullName>
    </submittedName>
</protein>
<evidence type="ECO:0000313" key="2">
    <source>
        <dbReference type="EMBL" id="MDG2991831.1"/>
    </source>
</evidence>
<evidence type="ECO:0000313" key="3">
    <source>
        <dbReference type="Proteomes" id="UP001154265"/>
    </source>
</evidence>
<dbReference type="EMBL" id="JAKKUT010000005">
    <property type="protein sequence ID" value="MDG2991831.1"/>
    <property type="molecule type" value="Genomic_DNA"/>
</dbReference>
<dbReference type="CDD" id="cd01741">
    <property type="entry name" value="GATase1_1"/>
    <property type="match status" value="1"/>
</dbReference>
<sequence>MNSSTSSPNPCPEHLRILLLQARNDPTTQAEELAEFIRFSHLNAHQFTVLNGFDCPDFTPNVIDGYDALFVGGSSDASVLHPDRYPFVPAAEALLLSCIERKIPVLASCFGFQIAVQALGGTIILDRPNMEMGTYRISLTPAAQTDPLFQDVPDSFLAVSGHQERALTLPEGVIHLAQSDRCPYHAFRLPNLPFYGFQFHPEVDRQDLIARISRYCDRYFDDPEHLQQMIQKVQETPISNQLIRQFIEKIVLEPNRISLASPLEKGR</sequence>